<dbReference type="InterPro" id="IPR050963">
    <property type="entry name" value="Sirohydro_Cobaltochel/CbiX"/>
</dbReference>
<dbReference type="InterPro" id="IPR002762">
    <property type="entry name" value="CbiX-like"/>
</dbReference>
<dbReference type="AlphaFoldDB" id="A0A0I9V478"/>
<dbReference type="OrthoDB" id="482456at2"/>
<gene>
    <name evidence="3" type="ORF">ABH38_08125</name>
</gene>
<name>A0A0I9V478_9MYCO</name>
<dbReference type="STRING" id="1202450.B586_09170"/>
<dbReference type="PANTHER" id="PTHR33542">
    <property type="entry name" value="SIROHYDROCHLORIN FERROCHELATASE, CHLOROPLASTIC"/>
    <property type="match status" value="1"/>
</dbReference>
<keyword evidence="1" id="KW-0479">Metal-binding</keyword>
<dbReference type="CDD" id="cd03416">
    <property type="entry name" value="CbiX_SirB_N"/>
    <property type="match status" value="1"/>
</dbReference>
<keyword evidence="2" id="KW-0456">Lyase</keyword>
<dbReference type="GO" id="GO:0016829">
    <property type="term" value="F:lyase activity"/>
    <property type="evidence" value="ECO:0007669"/>
    <property type="project" value="UniProtKB-KW"/>
</dbReference>
<evidence type="ECO:0000313" key="3">
    <source>
        <dbReference type="EMBL" id="KLO37377.1"/>
    </source>
</evidence>
<dbReference type="EMBL" id="LDPR01000005">
    <property type="protein sequence ID" value="KLO37377.1"/>
    <property type="molecule type" value="Genomic_DNA"/>
</dbReference>
<comment type="caution">
    <text evidence="3">The sequence shown here is derived from an EMBL/GenBank/DDBJ whole genome shotgun (WGS) entry which is preliminary data.</text>
</comment>
<accession>A0A0I9V478</accession>
<protein>
    <submittedName>
        <fullName evidence="3">Ferrochelatase</fullName>
    </submittedName>
</protein>
<dbReference type="CDD" id="cd03414">
    <property type="entry name" value="CbiX_SirB_C"/>
    <property type="match status" value="1"/>
</dbReference>
<dbReference type="GO" id="GO:0046872">
    <property type="term" value="F:metal ion binding"/>
    <property type="evidence" value="ECO:0007669"/>
    <property type="project" value="UniProtKB-KW"/>
</dbReference>
<dbReference type="Gene3D" id="3.40.50.1400">
    <property type="match status" value="2"/>
</dbReference>
<proteinExistence type="predicted"/>
<sequence length="246" mass="26246">MRVARLVTTLILTAHGSADPRSAANARAVAARLRRIRPGLDVRLAFCELNTPNLVDVLNGCSGHAVVTPLLLADAYHARVDIPGQIARCGANHRVQQANVLDVDDRLVSVLRERLIELGVSPFDDTLGVVVVAIGSSMPAANARTATVASKLAAGTRWAGVTTAFVTRPDASPADAVRRLRRQGARRVVIAPWFLAPGLLPDRVRTYARDAGIAMAQPLGAHTLVAATALDRYEHARKTLDDRIAA</sequence>
<dbReference type="SUPFAM" id="SSF53800">
    <property type="entry name" value="Chelatase"/>
    <property type="match status" value="1"/>
</dbReference>
<organism evidence="3 4">
    <name type="scientific">Mycobacterium haemophilum</name>
    <dbReference type="NCBI Taxonomy" id="29311"/>
    <lineage>
        <taxon>Bacteria</taxon>
        <taxon>Bacillati</taxon>
        <taxon>Actinomycetota</taxon>
        <taxon>Actinomycetes</taxon>
        <taxon>Mycobacteriales</taxon>
        <taxon>Mycobacteriaceae</taxon>
        <taxon>Mycobacterium</taxon>
    </lineage>
</organism>
<dbReference type="RefSeq" id="WP_047315072.1">
    <property type="nucleotide sequence ID" value="NZ_LDPQ01000010.1"/>
</dbReference>
<evidence type="ECO:0000256" key="2">
    <source>
        <dbReference type="ARBA" id="ARBA00023239"/>
    </source>
</evidence>
<evidence type="ECO:0000313" key="4">
    <source>
        <dbReference type="Proteomes" id="UP000036334"/>
    </source>
</evidence>
<dbReference type="PATRIC" id="fig|29311.18.peg.613"/>
<reference evidence="3 4" key="1">
    <citation type="submission" date="2015-05" db="EMBL/GenBank/DDBJ databases">
        <title>Genome sequence of Mycobacterium haemophilum.</title>
        <authorList>
            <person name="Greninger A.L."/>
            <person name="Cunningham G."/>
            <person name="Miller S."/>
        </authorList>
    </citation>
    <scope>NUCLEOTIDE SEQUENCE [LARGE SCALE GENOMIC DNA]</scope>
    <source>
        <strain evidence="4">UC1</strain>
    </source>
</reference>
<evidence type="ECO:0000256" key="1">
    <source>
        <dbReference type="ARBA" id="ARBA00022723"/>
    </source>
</evidence>
<keyword evidence="4" id="KW-1185">Reference proteome</keyword>
<dbReference type="PANTHER" id="PTHR33542:SF5">
    <property type="entry name" value="FERROCHELATASE CHE1"/>
    <property type="match status" value="1"/>
</dbReference>
<dbReference type="Proteomes" id="UP000036334">
    <property type="component" value="Unassembled WGS sequence"/>
</dbReference>
<dbReference type="Pfam" id="PF01903">
    <property type="entry name" value="CbiX"/>
    <property type="match status" value="2"/>
</dbReference>